<comment type="similarity">
    <text evidence="7">Belongs to the binding-protein-dependent transport system permease family.</text>
</comment>
<evidence type="ECO:0000259" key="8">
    <source>
        <dbReference type="PROSITE" id="PS50928"/>
    </source>
</evidence>
<evidence type="ECO:0000256" key="7">
    <source>
        <dbReference type="RuleBase" id="RU363032"/>
    </source>
</evidence>
<evidence type="ECO:0000256" key="1">
    <source>
        <dbReference type="ARBA" id="ARBA00004651"/>
    </source>
</evidence>
<feature type="transmembrane region" description="Helical" evidence="7">
    <location>
        <begin position="69"/>
        <end position="90"/>
    </location>
</feature>
<dbReference type="InterPro" id="IPR000515">
    <property type="entry name" value="MetI-like"/>
</dbReference>
<comment type="subcellular location">
    <subcellularLocation>
        <location evidence="1 7">Cell membrane</location>
        <topology evidence="1 7">Multi-pass membrane protein</topology>
    </subcellularLocation>
</comment>
<dbReference type="OrthoDB" id="9796361at2"/>
<dbReference type="GO" id="GO:0005886">
    <property type="term" value="C:plasma membrane"/>
    <property type="evidence" value="ECO:0007669"/>
    <property type="project" value="UniProtKB-SubCell"/>
</dbReference>
<dbReference type="RefSeq" id="WP_004094229.1">
    <property type="nucleotide sequence ID" value="NZ_AFGF01000053.1"/>
</dbReference>
<dbReference type="Proteomes" id="UP000003240">
    <property type="component" value="Unassembled WGS sequence"/>
</dbReference>
<evidence type="ECO:0000256" key="4">
    <source>
        <dbReference type="ARBA" id="ARBA00022692"/>
    </source>
</evidence>
<keyword evidence="10" id="KW-1185">Reference proteome</keyword>
<sequence>MKKLAEIFGSSFEKTVGLLLFLALWETAPRAGWVLSTYLSPPSAVLQAIWLLLQSGALLKHLSVSLQRVLIGMAVSVAAGTVLGLFIGYFKRIEDYLDVLFQSFRQMSAFALFPVFILLFGVGELSKTIIIFWASLWPILLNTSNGVKQVDKLVVQSVKSMGASRSFIFLKVILPAAAPAIFTGIRLGGSYCVMALVAAEMIGATAGLGYLIMYSQETFNIPQMYAGIIVLAFMGLGINYVLRLIERRFTGWKQGVSIGE</sequence>
<dbReference type="Pfam" id="PF00528">
    <property type="entry name" value="BPD_transp_1"/>
    <property type="match status" value="1"/>
</dbReference>
<evidence type="ECO:0000256" key="2">
    <source>
        <dbReference type="ARBA" id="ARBA00022448"/>
    </source>
</evidence>
<dbReference type="PROSITE" id="PS50928">
    <property type="entry name" value="ABC_TM1"/>
    <property type="match status" value="1"/>
</dbReference>
<keyword evidence="6 7" id="KW-0472">Membrane</keyword>
<dbReference type="InterPro" id="IPR035906">
    <property type="entry name" value="MetI-like_sf"/>
</dbReference>
<evidence type="ECO:0000256" key="5">
    <source>
        <dbReference type="ARBA" id="ARBA00022989"/>
    </source>
</evidence>
<accession>F7NHE1</accession>
<proteinExistence type="inferred from homology"/>
<dbReference type="SUPFAM" id="SSF161098">
    <property type="entry name" value="MetI-like"/>
    <property type="match status" value="1"/>
</dbReference>
<evidence type="ECO:0000313" key="10">
    <source>
        <dbReference type="Proteomes" id="UP000003240"/>
    </source>
</evidence>
<keyword evidence="5 7" id="KW-1133">Transmembrane helix</keyword>
<dbReference type="CDD" id="cd06261">
    <property type="entry name" value="TM_PBP2"/>
    <property type="match status" value="1"/>
</dbReference>
<name>F7NHE1_9FIRM</name>
<keyword evidence="4 7" id="KW-0812">Transmembrane</keyword>
<feature type="transmembrane region" description="Helical" evidence="7">
    <location>
        <begin position="167"/>
        <end position="185"/>
    </location>
</feature>
<keyword evidence="3" id="KW-1003">Cell membrane</keyword>
<comment type="caution">
    <text evidence="9">The sequence shown here is derived from an EMBL/GenBank/DDBJ whole genome shotgun (WGS) entry which is preliminary data.</text>
</comment>
<protein>
    <submittedName>
        <fullName evidence="9">Taurine transport system permeaseprotein tauC</fullName>
    </submittedName>
</protein>
<dbReference type="eggNOG" id="COG0600">
    <property type="taxonomic scope" value="Bacteria"/>
</dbReference>
<dbReference type="AlphaFoldDB" id="F7NHE1"/>
<feature type="transmembrane region" description="Helical" evidence="7">
    <location>
        <begin position="192"/>
        <end position="212"/>
    </location>
</feature>
<dbReference type="EMBL" id="AFGF01000053">
    <property type="protein sequence ID" value="EGO64624.1"/>
    <property type="molecule type" value="Genomic_DNA"/>
</dbReference>
<dbReference type="STRING" id="1009370.ALO_07433"/>
<evidence type="ECO:0000313" key="9">
    <source>
        <dbReference type="EMBL" id="EGO64624.1"/>
    </source>
</evidence>
<dbReference type="Gene3D" id="1.10.3720.10">
    <property type="entry name" value="MetI-like"/>
    <property type="match status" value="1"/>
</dbReference>
<feature type="domain" description="ABC transmembrane type-1" evidence="8">
    <location>
        <begin position="62"/>
        <end position="242"/>
    </location>
</feature>
<feature type="transmembrane region" description="Helical" evidence="7">
    <location>
        <begin position="110"/>
        <end position="134"/>
    </location>
</feature>
<feature type="transmembrane region" description="Helical" evidence="7">
    <location>
        <begin position="224"/>
        <end position="242"/>
    </location>
</feature>
<evidence type="ECO:0000256" key="3">
    <source>
        <dbReference type="ARBA" id="ARBA00022475"/>
    </source>
</evidence>
<dbReference type="PANTHER" id="PTHR30151">
    <property type="entry name" value="ALKANE SULFONATE ABC TRANSPORTER-RELATED, MEMBRANE SUBUNIT"/>
    <property type="match status" value="1"/>
</dbReference>
<gene>
    <name evidence="9" type="ORF">ALO_07433</name>
</gene>
<dbReference type="PANTHER" id="PTHR30151:SF0">
    <property type="entry name" value="ABC TRANSPORTER PERMEASE PROTEIN MJ0413-RELATED"/>
    <property type="match status" value="1"/>
</dbReference>
<keyword evidence="2 7" id="KW-0813">Transport</keyword>
<organism evidence="9 10">
    <name type="scientific">Acetonema longum DSM 6540</name>
    <dbReference type="NCBI Taxonomy" id="1009370"/>
    <lineage>
        <taxon>Bacteria</taxon>
        <taxon>Bacillati</taxon>
        <taxon>Bacillota</taxon>
        <taxon>Negativicutes</taxon>
        <taxon>Acetonemataceae</taxon>
        <taxon>Acetonema</taxon>
    </lineage>
</organism>
<dbReference type="GO" id="GO:0055085">
    <property type="term" value="P:transmembrane transport"/>
    <property type="evidence" value="ECO:0007669"/>
    <property type="project" value="InterPro"/>
</dbReference>
<reference evidence="9 10" key="1">
    <citation type="journal article" date="2011" name="EMBO J.">
        <title>Structural diversity of bacterial flagellar motors.</title>
        <authorList>
            <person name="Chen S."/>
            <person name="Beeby M."/>
            <person name="Murphy G.E."/>
            <person name="Leadbetter J.R."/>
            <person name="Hendrixson D.R."/>
            <person name="Briegel A."/>
            <person name="Li Z."/>
            <person name="Shi J."/>
            <person name="Tocheva E.I."/>
            <person name="Muller A."/>
            <person name="Dobro M.J."/>
            <person name="Jensen G.J."/>
        </authorList>
    </citation>
    <scope>NUCLEOTIDE SEQUENCE [LARGE SCALE GENOMIC DNA]</scope>
    <source>
        <strain evidence="9 10">DSM 6540</strain>
    </source>
</reference>
<evidence type="ECO:0000256" key="6">
    <source>
        <dbReference type="ARBA" id="ARBA00023136"/>
    </source>
</evidence>